<dbReference type="SMART" id="SM00382">
    <property type="entry name" value="AAA"/>
    <property type="match status" value="1"/>
</dbReference>
<dbReference type="EMBL" id="PYYB01000001">
    <property type="protein sequence ID" value="PTL59134.1"/>
    <property type="molecule type" value="Genomic_DNA"/>
</dbReference>
<keyword evidence="2" id="KW-0342">GTP-binding</keyword>
<dbReference type="InterPro" id="IPR000897">
    <property type="entry name" value="SRP54_GTPase_dom"/>
</dbReference>
<feature type="domain" description="AAA+ ATPase" evidence="3">
    <location>
        <begin position="234"/>
        <end position="399"/>
    </location>
</feature>
<dbReference type="Proteomes" id="UP000240739">
    <property type="component" value="Unassembled WGS sequence"/>
</dbReference>
<evidence type="ECO:0000259" key="4">
    <source>
        <dbReference type="SMART" id="SM00962"/>
    </source>
</evidence>
<reference evidence="5 6" key="1">
    <citation type="submission" date="2018-03" db="EMBL/GenBank/DDBJ databases">
        <title>Aquarubrobacter algicola gen. nov., sp. nov., a novel actinobacterium isolated from shallow eutrophic lake during the end of cyanobacterial harmful algal blooms.</title>
        <authorList>
            <person name="Chun S.J."/>
        </authorList>
    </citation>
    <scope>NUCLEOTIDE SEQUENCE [LARGE SCALE GENOMIC DNA]</scope>
    <source>
        <strain evidence="5 6">Seoho-28</strain>
    </source>
</reference>
<accession>A0A2T4UIQ8</accession>
<dbReference type="SUPFAM" id="SSF52540">
    <property type="entry name" value="P-loop containing nucleoside triphosphate hydrolases"/>
    <property type="match status" value="1"/>
</dbReference>
<dbReference type="InterPro" id="IPR027417">
    <property type="entry name" value="P-loop_NTPase"/>
</dbReference>
<dbReference type="InterPro" id="IPR003593">
    <property type="entry name" value="AAA+_ATPase"/>
</dbReference>
<name>A0A2T4UIQ8_9ACTN</name>
<evidence type="ECO:0000256" key="1">
    <source>
        <dbReference type="ARBA" id="ARBA00022741"/>
    </source>
</evidence>
<dbReference type="AlphaFoldDB" id="A0A2T4UIQ8"/>
<dbReference type="Gene3D" id="3.40.50.300">
    <property type="entry name" value="P-loop containing nucleotide triphosphate hydrolases"/>
    <property type="match status" value="1"/>
</dbReference>
<dbReference type="SMART" id="SM00962">
    <property type="entry name" value="SRP54"/>
    <property type="match status" value="1"/>
</dbReference>
<keyword evidence="1" id="KW-0547">Nucleotide-binding</keyword>
<dbReference type="GO" id="GO:0005525">
    <property type="term" value="F:GTP binding"/>
    <property type="evidence" value="ECO:0007669"/>
    <property type="project" value="UniProtKB-KW"/>
</dbReference>
<evidence type="ECO:0000256" key="2">
    <source>
        <dbReference type="ARBA" id="ARBA00023134"/>
    </source>
</evidence>
<evidence type="ECO:0000313" key="6">
    <source>
        <dbReference type="Proteomes" id="UP000240739"/>
    </source>
</evidence>
<protein>
    <submittedName>
        <fullName evidence="5">Uncharacterized protein</fullName>
    </submittedName>
</protein>
<dbReference type="OrthoDB" id="3700292at2"/>
<proteinExistence type="predicted"/>
<feature type="domain" description="SRP54-type proteins GTP-binding" evidence="4">
    <location>
        <begin position="235"/>
        <end position="426"/>
    </location>
</feature>
<dbReference type="Pfam" id="PF00448">
    <property type="entry name" value="SRP54"/>
    <property type="match status" value="1"/>
</dbReference>
<gene>
    <name evidence="5" type="ORF">C7Y72_05455</name>
</gene>
<keyword evidence="6" id="KW-1185">Reference proteome</keyword>
<evidence type="ECO:0000313" key="5">
    <source>
        <dbReference type="EMBL" id="PTL59134.1"/>
    </source>
</evidence>
<organism evidence="5 6">
    <name type="scientific">Paraconexibacter algicola</name>
    <dbReference type="NCBI Taxonomy" id="2133960"/>
    <lineage>
        <taxon>Bacteria</taxon>
        <taxon>Bacillati</taxon>
        <taxon>Actinomycetota</taxon>
        <taxon>Thermoleophilia</taxon>
        <taxon>Solirubrobacterales</taxon>
        <taxon>Paraconexibacteraceae</taxon>
        <taxon>Paraconexibacter</taxon>
    </lineage>
</organism>
<sequence length="427" mass="43761">MTNRTKTYRGRVMDELLAQIREELGEDAVIVRRGEGAEGGVGGFFSKRVIELEATAAATTVDLVDDTPALPEPLAAHDGEPGAQEGTFEEHLKALLAGQATPPAPVVRPVVAPEVTAVPEPVEPALTAEAMAQAFAAAPVVEDDADALVSLAVEPVVAAPVPVPSASVLAPGSDAALARDTLVDMGLTTALADEVVTETVTTLVPFAGAGSALVPLVQRTLAARIPVHITRGAHGRVIGFVGPGGSGKTRCVARLAAAYAARTQIPVACVTLRAPDQGAELRELLAESAPGVTVHSALDAEWAAARIEELRATSLVVLDTPGVSPRAEAELRVLAAELAQLRADELHLTVPATIASRPARELVMGTRSLRPCAIALTHADETDALGTVVDLAIDSGLPLSFLGRGQGVTSGLRPADASELATALIAA</sequence>
<comment type="caution">
    <text evidence="5">The sequence shown here is derived from an EMBL/GenBank/DDBJ whole genome shotgun (WGS) entry which is preliminary data.</text>
</comment>
<dbReference type="GO" id="GO:0006614">
    <property type="term" value="P:SRP-dependent cotranslational protein targeting to membrane"/>
    <property type="evidence" value="ECO:0007669"/>
    <property type="project" value="InterPro"/>
</dbReference>
<evidence type="ECO:0000259" key="3">
    <source>
        <dbReference type="SMART" id="SM00382"/>
    </source>
</evidence>
<dbReference type="RefSeq" id="WP_107567570.1">
    <property type="nucleotide sequence ID" value="NZ_PYYB01000001.1"/>
</dbReference>